<gene>
    <name evidence="1" type="ORF">RFI_07184</name>
</gene>
<protein>
    <submittedName>
        <fullName evidence="1">Uncharacterized protein</fullName>
    </submittedName>
</protein>
<dbReference type="Proteomes" id="UP000023152">
    <property type="component" value="Unassembled WGS sequence"/>
</dbReference>
<dbReference type="AlphaFoldDB" id="X6NXE7"/>
<keyword evidence="2" id="KW-1185">Reference proteome</keyword>
<comment type="caution">
    <text evidence="1">The sequence shown here is derived from an EMBL/GenBank/DDBJ whole genome shotgun (WGS) entry which is preliminary data.</text>
</comment>
<accession>X6NXE7</accession>
<proteinExistence type="predicted"/>
<evidence type="ECO:0000313" key="2">
    <source>
        <dbReference type="Proteomes" id="UP000023152"/>
    </source>
</evidence>
<sequence length="166" mass="19218">MYITIIITCPYLAKKKSKQTNTLEVIICQIFNEEQKKNDVKVLVLKTLATWKVFFFCKSPFDEEVMIFGRYLSRNRQTPQPTKEAGITANVALPIEAESNPARNTRKDKYRLLVRQLLSFTLTEEKEKELLYCAAKGFDLPLVIGEQFICKTRPFQSPSYHACLEL</sequence>
<reference evidence="1 2" key="1">
    <citation type="journal article" date="2013" name="Curr. Biol.">
        <title>The Genome of the Foraminiferan Reticulomyxa filosa.</title>
        <authorList>
            <person name="Glockner G."/>
            <person name="Hulsmann N."/>
            <person name="Schleicher M."/>
            <person name="Noegel A.A."/>
            <person name="Eichinger L."/>
            <person name="Gallinger C."/>
            <person name="Pawlowski J."/>
            <person name="Sierra R."/>
            <person name="Euteneuer U."/>
            <person name="Pillet L."/>
            <person name="Moustafa A."/>
            <person name="Platzer M."/>
            <person name="Groth M."/>
            <person name="Szafranski K."/>
            <person name="Schliwa M."/>
        </authorList>
    </citation>
    <scope>NUCLEOTIDE SEQUENCE [LARGE SCALE GENOMIC DNA]</scope>
</reference>
<organism evidence="1 2">
    <name type="scientific">Reticulomyxa filosa</name>
    <dbReference type="NCBI Taxonomy" id="46433"/>
    <lineage>
        <taxon>Eukaryota</taxon>
        <taxon>Sar</taxon>
        <taxon>Rhizaria</taxon>
        <taxon>Retaria</taxon>
        <taxon>Foraminifera</taxon>
        <taxon>Monothalamids</taxon>
        <taxon>Reticulomyxidae</taxon>
        <taxon>Reticulomyxa</taxon>
    </lineage>
</organism>
<name>X6NXE7_RETFI</name>
<evidence type="ECO:0000313" key="1">
    <source>
        <dbReference type="EMBL" id="ETO29937.1"/>
    </source>
</evidence>
<dbReference type="EMBL" id="ASPP01005762">
    <property type="protein sequence ID" value="ETO29937.1"/>
    <property type="molecule type" value="Genomic_DNA"/>
</dbReference>